<keyword evidence="1" id="KW-0812">Transmembrane</keyword>
<proteinExistence type="predicted"/>
<comment type="caution">
    <text evidence="2">The sequence shown here is derived from an EMBL/GenBank/DDBJ whole genome shotgun (WGS) entry which is preliminary data.</text>
</comment>
<dbReference type="RefSeq" id="WP_201430775.1">
    <property type="nucleotide sequence ID" value="NZ_JAEQBW010000003.1"/>
</dbReference>
<evidence type="ECO:0000313" key="2">
    <source>
        <dbReference type="EMBL" id="MBK6265095.1"/>
    </source>
</evidence>
<keyword evidence="1" id="KW-0472">Membrane</keyword>
<dbReference type="EMBL" id="JAEQBW010000003">
    <property type="protein sequence ID" value="MBK6265095.1"/>
    <property type="molecule type" value="Genomic_DNA"/>
</dbReference>
<evidence type="ECO:0000313" key="3">
    <source>
        <dbReference type="Proteomes" id="UP000611723"/>
    </source>
</evidence>
<evidence type="ECO:0000256" key="1">
    <source>
        <dbReference type="SAM" id="Phobius"/>
    </source>
</evidence>
<keyword evidence="3" id="KW-1185">Reference proteome</keyword>
<sequence length="314" mass="35760">MDFDLFKIIREGTKAVPATKYALGVAGIIAVVALIVSIGIDWRIALWGFFILIAMMILLLVFAQLTKVAPAAFLIPVKLLMWAIVVLFIIICVLLTTSVFFKIPLDLQHVLTGTGITESDTSKREIEYTQAFFDLIKDADTKKELMVQLNNDKNILPNFLKSKTVYESLTYTYNLSLNGETIDLVLFYHYNEQSQAPHYIFLTKFYDIDVKNVNWEELDADWDKISQVYDYEVLRTKLAQTNGFNAPIEFPNPIGGDNYRPKIVYLQVCGRRGELNSVDLSKMQNLNSQSSNDNNIYRFPITYDYLLSGLSGLL</sequence>
<feature type="transmembrane region" description="Helical" evidence="1">
    <location>
        <begin position="79"/>
        <end position="101"/>
    </location>
</feature>
<keyword evidence="1" id="KW-1133">Transmembrane helix</keyword>
<reference evidence="2" key="1">
    <citation type="submission" date="2021-01" db="EMBL/GenBank/DDBJ databases">
        <title>Marivirga aurantiaca sp. nov., isolated from intertidal surface sediments.</title>
        <authorList>
            <person name="Zhang M."/>
        </authorList>
    </citation>
    <scope>NUCLEOTIDE SEQUENCE</scope>
    <source>
        <strain evidence="2">S37H4</strain>
    </source>
</reference>
<dbReference type="AlphaFoldDB" id="A0A934WYD1"/>
<gene>
    <name evidence="2" type="ORF">JKA74_08600</name>
</gene>
<name>A0A934WYD1_9BACT</name>
<protein>
    <submittedName>
        <fullName evidence="2">Uncharacterized protein</fullName>
    </submittedName>
</protein>
<feature type="transmembrane region" description="Helical" evidence="1">
    <location>
        <begin position="21"/>
        <end position="40"/>
    </location>
</feature>
<organism evidence="2 3">
    <name type="scientific">Marivirga aurantiaca</name>
    <dbReference type="NCBI Taxonomy" id="2802615"/>
    <lineage>
        <taxon>Bacteria</taxon>
        <taxon>Pseudomonadati</taxon>
        <taxon>Bacteroidota</taxon>
        <taxon>Cytophagia</taxon>
        <taxon>Cytophagales</taxon>
        <taxon>Marivirgaceae</taxon>
        <taxon>Marivirga</taxon>
    </lineage>
</organism>
<dbReference type="Proteomes" id="UP000611723">
    <property type="component" value="Unassembled WGS sequence"/>
</dbReference>
<accession>A0A934WYD1</accession>
<feature type="transmembrane region" description="Helical" evidence="1">
    <location>
        <begin position="46"/>
        <end position="67"/>
    </location>
</feature>